<keyword evidence="5" id="KW-0029">Amino-acid transport</keyword>
<feature type="transmembrane region" description="Helical" evidence="9">
    <location>
        <begin position="6"/>
        <end position="28"/>
    </location>
</feature>
<comment type="subcellular location">
    <subcellularLocation>
        <location evidence="1">Cell membrane</location>
        <topology evidence="1">Multi-pass membrane protein</topology>
    </subcellularLocation>
</comment>
<evidence type="ECO:0000313" key="11">
    <source>
        <dbReference type="Proteomes" id="UP000048984"/>
    </source>
</evidence>
<sequence length="292" mass="31203">MASFLQLLVSGLATGAIYALVAVGFSLLWQTSQTINFAQGEFVMVPAFFVLVAMHALGLPFWASAIVGIAAAALVLGLLFKRIIVDQMLRHGVLPLVVSTIALSLFMREAVKDFYSSQAQPFPSLVADRDISLFGVVFSAQSLALLVVAVAIVAALHVFLQHTRFGRMMQATAQNPTVARILGIDVERMILTTFLVNAVLCAIASILISPIYLAKFTNGETLGLAAFVAAIIGGFNQARGAMAGGILLGVLDNLCAAYMSAQYRSAVPLILLVLFILFRPQGLMGRVEERTV</sequence>
<organism evidence="10 11">
    <name type="scientific">Prosthecodimorpha hirschii</name>
    <dbReference type="NCBI Taxonomy" id="665126"/>
    <lineage>
        <taxon>Bacteria</taxon>
        <taxon>Pseudomonadati</taxon>
        <taxon>Pseudomonadota</taxon>
        <taxon>Alphaproteobacteria</taxon>
        <taxon>Hyphomicrobiales</taxon>
        <taxon>Ancalomicrobiaceae</taxon>
        <taxon>Prosthecodimorpha</taxon>
    </lineage>
</organism>
<dbReference type="EMBL" id="LJYW01000001">
    <property type="protein sequence ID" value="KPL52959.1"/>
    <property type="molecule type" value="Genomic_DNA"/>
</dbReference>
<evidence type="ECO:0000256" key="7">
    <source>
        <dbReference type="ARBA" id="ARBA00023136"/>
    </source>
</evidence>
<gene>
    <name evidence="10" type="ORF">ABB55_12650</name>
</gene>
<dbReference type="STRING" id="665126.ABB55_12650"/>
<feature type="transmembrane region" description="Helical" evidence="9">
    <location>
        <begin position="92"/>
        <end position="111"/>
    </location>
</feature>
<keyword evidence="3" id="KW-1003">Cell membrane</keyword>
<reference evidence="10 11" key="2">
    <citation type="submission" date="2015-10" db="EMBL/GenBank/DDBJ databases">
        <title>Draft Genome Sequence of Prosthecomicrobium hirschii ATCC 27832.</title>
        <authorList>
            <person name="Daniel J."/>
            <person name="Givan S.A."/>
            <person name="Brun Y.V."/>
            <person name="Brown P.J."/>
        </authorList>
    </citation>
    <scope>NUCLEOTIDE SEQUENCE [LARGE SCALE GENOMIC DNA]</scope>
    <source>
        <strain evidence="10 11">16</strain>
    </source>
</reference>
<evidence type="ECO:0000256" key="4">
    <source>
        <dbReference type="ARBA" id="ARBA00022692"/>
    </source>
</evidence>
<evidence type="ECO:0000256" key="3">
    <source>
        <dbReference type="ARBA" id="ARBA00022475"/>
    </source>
</evidence>
<evidence type="ECO:0000256" key="8">
    <source>
        <dbReference type="ARBA" id="ARBA00037998"/>
    </source>
</evidence>
<dbReference type="GO" id="GO:0005886">
    <property type="term" value="C:plasma membrane"/>
    <property type="evidence" value="ECO:0007669"/>
    <property type="project" value="UniProtKB-SubCell"/>
</dbReference>
<reference evidence="10 11" key="1">
    <citation type="submission" date="2015-09" db="EMBL/GenBank/DDBJ databases">
        <authorList>
            <person name="Jackson K.R."/>
            <person name="Lunt B.L."/>
            <person name="Fisher J.N.B."/>
            <person name="Gardner A.V."/>
            <person name="Bailey M.E."/>
            <person name="Deus L.M."/>
            <person name="Earl A.S."/>
            <person name="Gibby P.D."/>
            <person name="Hartmann K.A."/>
            <person name="Liu J.E."/>
            <person name="Manci A.M."/>
            <person name="Nielsen D.A."/>
            <person name="Solomon M.B."/>
            <person name="Breakwell D.P."/>
            <person name="Burnett S.H."/>
            <person name="Grose J.H."/>
        </authorList>
    </citation>
    <scope>NUCLEOTIDE SEQUENCE [LARGE SCALE GENOMIC DNA]</scope>
    <source>
        <strain evidence="10 11">16</strain>
    </source>
</reference>
<comment type="similarity">
    <text evidence="8">Belongs to the binding-protein-dependent transport system permease family. LivHM subfamily.</text>
</comment>
<dbReference type="PANTHER" id="PTHR11795:SF450">
    <property type="entry name" value="ABC TRANSPORTER PERMEASE PROTEIN"/>
    <property type="match status" value="1"/>
</dbReference>
<dbReference type="InterPro" id="IPR052157">
    <property type="entry name" value="BCAA_transport_permease"/>
</dbReference>
<proteinExistence type="inferred from homology"/>
<dbReference type="Pfam" id="PF02653">
    <property type="entry name" value="BPD_transp_2"/>
    <property type="match status" value="1"/>
</dbReference>
<keyword evidence="6 9" id="KW-1133">Transmembrane helix</keyword>
<evidence type="ECO:0000256" key="9">
    <source>
        <dbReference type="SAM" id="Phobius"/>
    </source>
</evidence>
<evidence type="ECO:0000256" key="2">
    <source>
        <dbReference type="ARBA" id="ARBA00022448"/>
    </source>
</evidence>
<dbReference type="AlphaFoldDB" id="A0A0P6W3J3"/>
<keyword evidence="7 9" id="KW-0472">Membrane</keyword>
<dbReference type="Proteomes" id="UP000048984">
    <property type="component" value="Unassembled WGS sequence"/>
</dbReference>
<evidence type="ECO:0000256" key="1">
    <source>
        <dbReference type="ARBA" id="ARBA00004651"/>
    </source>
</evidence>
<dbReference type="InterPro" id="IPR001851">
    <property type="entry name" value="ABC_transp_permease"/>
</dbReference>
<evidence type="ECO:0000256" key="6">
    <source>
        <dbReference type="ARBA" id="ARBA00022989"/>
    </source>
</evidence>
<keyword evidence="2" id="KW-0813">Transport</keyword>
<feature type="transmembrane region" description="Helical" evidence="9">
    <location>
        <begin position="224"/>
        <end position="251"/>
    </location>
</feature>
<keyword evidence="11" id="KW-1185">Reference proteome</keyword>
<dbReference type="PANTHER" id="PTHR11795">
    <property type="entry name" value="BRANCHED-CHAIN AMINO ACID TRANSPORT SYSTEM PERMEASE PROTEIN LIVH"/>
    <property type="match status" value="1"/>
</dbReference>
<evidence type="ECO:0000313" key="10">
    <source>
        <dbReference type="EMBL" id="KPL52959.1"/>
    </source>
</evidence>
<dbReference type="RefSeq" id="WP_054359122.1">
    <property type="nucleotide sequence ID" value="NZ_JAPCYQ010000001.1"/>
</dbReference>
<keyword evidence="4 9" id="KW-0812">Transmembrane</keyword>
<evidence type="ECO:0000256" key="5">
    <source>
        <dbReference type="ARBA" id="ARBA00022970"/>
    </source>
</evidence>
<dbReference type="GO" id="GO:0022857">
    <property type="term" value="F:transmembrane transporter activity"/>
    <property type="evidence" value="ECO:0007669"/>
    <property type="project" value="InterPro"/>
</dbReference>
<name>A0A0P6W3J3_9HYPH</name>
<feature type="transmembrane region" description="Helical" evidence="9">
    <location>
        <begin position="131"/>
        <end position="160"/>
    </location>
</feature>
<accession>A0A0P6W3J3</accession>
<comment type="caution">
    <text evidence="10">The sequence shown here is derived from an EMBL/GenBank/DDBJ whole genome shotgun (WGS) entry which is preliminary data.</text>
</comment>
<dbReference type="CDD" id="cd06582">
    <property type="entry name" value="TM_PBP1_LivH_like"/>
    <property type="match status" value="1"/>
</dbReference>
<feature type="transmembrane region" description="Helical" evidence="9">
    <location>
        <begin position="61"/>
        <end position="80"/>
    </location>
</feature>
<feature type="transmembrane region" description="Helical" evidence="9">
    <location>
        <begin position="263"/>
        <end position="282"/>
    </location>
</feature>
<protein>
    <submittedName>
        <fullName evidence="10">ABC transporter permease</fullName>
    </submittedName>
</protein>
<feature type="transmembrane region" description="Helical" evidence="9">
    <location>
        <begin position="190"/>
        <end position="212"/>
    </location>
</feature>
<dbReference type="GO" id="GO:0006865">
    <property type="term" value="P:amino acid transport"/>
    <property type="evidence" value="ECO:0007669"/>
    <property type="project" value="UniProtKB-KW"/>
</dbReference>